<comment type="caution">
    <text evidence="4">The sequence shown here is derived from an EMBL/GenBank/DDBJ whole genome shotgun (WGS) entry which is preliminary data.</text>
</comment>
<dbReference type="GO" id="GO:0051301">
    <property type="term" value="P:cell division"/>
    <property type="evidence" value="ECO:0007669"/>
    <property type="project" value="UniProtKB-KW"/>
</dbReference>
<dbReference type="InterPro" id="IPR003008">
    <property type="entry name" value="Tubulin_FtsZ_GTPase"/>
</dbReference>
<sequence>MERCSKIMLMGLGDFGSKIVQNINLDQASFPKFFINSRDEYSNFNFSDQNSLILSQSNFGYDWKKANQAVKDKSLEIQSILAGVKILFLIVGLGGSTGSGAVLEVAEIAQKMNIIIIVLATNPSENESKFRRETSFDVLQNLKKIVDSLILISPEEISLTFPSLMVENVLQLIVLTIQKKISILTKAICQQNALIHVNSSIIESILSNNNFVFVGYASETGPNRAIVATENAFKNHFVEFDLSSSEEMLITISANNSILQTEINDVLNTIRKNFKPDLKFSYGVYTNTKLDKEIEIGIIASQKKHSYESKKAAKLNLAFDNKFSIF</sequence>
<evidence type="ECO:0000313" key="5">
    <source>
        <dbReference type="Proteomes" id="UP000020977"/>
    </source>
</evidence>
<dbReference type="RefSeq" id="WP_044284240.1">
    <property type="nucleotide sequence ID" value="NZ_JFAD01000021.1"/>
</dbReference>
<proteinExistence type="predicted"/>
<reference evidence="4 5" key="1">
    <citation type="submission" date="2014-03" db="EMBL/GenBank/DDBJ databases">
        <title>Genome sequence of Mycoplasma ovipneumoniae strain 14811.</title>
        <authorList>
            <person name="Sirand-Pugnet P."/>
            <person name="Breton M."/>
            <person name="Dordet-Frisoni E."/>
            <person name="Baranowski E."/>
            <person name="Barre A."/>
            <person name="Couture C."/>
            <person name="Dupuy V."/>
            <person name="Gaurivaud P."/>
            <person name="Jacob D."/>
            <person name="Lemaitre C."/>
            <person name="Manso-Silvan L."/>
            <person name="Nikolski M."/>
            <person name="Nouvel L.-X."/>
            <person name="Poumarat F."/>
            <person name="Tardy F."/>
            <person name="Thebault P."/>
            <person name="Theil S."/>
            <person name="Citti C."/>
            <person name="Thiaucourt F."/>
            <person name="Blanchard A."/>
        </authorList>
    </citation>
    <scope>NUCLEOTIDE SEQUENCE [LARGE SCALE GENOMIC DNA]</scope>
    <source>
        <strain evidence="4 5">14811</strain>
    </source>
</reference>
<dbReference type="GO" id="GO:0003924">
    <property type="term" value="F:GTPase activity"/>
    <property type="evidence" value="ECO:0007669"/>
    <property type="project" value="InterPro"/>
</dbReference>
<dbReference type="InterPro" id="IPR045061">
    <property type="entry name" value="FtsZ/CetZ"/>
</dbReference>
<dbReference type="InterPro" id="IPR024757">
    <property type="entry name" value="FtsZ_C"/>
</dbReference>
<dbReference type="InterPro" id="IPR036525">
    <property type="entry name" value="Tubulin/FtsZ_GTPase_sf"/>
</dbReference>
<dbReference type="SUPFAM" id="SSF52490">
    <property type="entry name" value="Tubulin nucleotide-binding domain-like"/>
    <property type="match status" value="1"/>
</dbReference>
<dbReference type="Pfam" id="PF12327">
    <property type="entry name" value="FtsZ_C"/>
    <property type="match status" value="1"/>
</dbReference>
<feature type="domain" description="Tubulin/FtsZ GTPase" evidence="3">
    <location>
        <begin position="6"/>
        <end position="209"/>
    </location>
</feature>
<dbReference type="GO" id="GO:0032153">
    <property type="term" value="C:cell division site"/>
    <property type="evidence" value="ECO:0007669"/>
    <property type="project" value="TreeGrafter"/>
</dbReference>
<organism evidence="4 5">
    <name type="scientific">Mesomycoplasma ovipneumoniae 14811</name>
    <dbReference type="NCBI Taxonomy" id="1188239"/>
    <lineage>
        <taxon>Bacteria</taxon>
        <taxon>Bacillati</taxon>
        <taxon>Mycoplasmatota</taxon>
        <taxon>Mycoplasmoidales</taxon>
        <taxon>Metamycoplasmataceae</taxon>
        <taxon>Mesomycoplasma</taxon>
    </lineage>
</organism>
<dbReference type="STRING" id="1188239.MOVI_4040"/>
<keyword evidence="1" id="KW-0547">Nucleotide-binding</keyword>
<dbReference type="GO" id="GO:0005525">
    <property type="term" value="F:GTP binding"/>
    <property type="evidence" value="ECO:0007669"/>
    <property type="project" value="UniProtKB-KW"/>
</dbReference>
<dbReference type="PATRIC" id="fig|1188239.3.peg.993"/>
<dbReference type="EMBL" id="JFAD01000021">
    <property type="protein sequence ID" value="EXU61068.1"/>
    <property type="molecule type" value="Genomic_DNA"/>
</dbReference>
<gene>
    <name evidence="4" type="primary">ftsZ</name>
    <name evidence="4" type="ORF">MOVI_4040</name>
</gene>
<dbReference type="Gene3D" id="3.40.50.1440">
    <property type="entry name" value="Tubulin/FtsZ, GTPase domain"/>
    <property type="match status" value="1"/>
</dbReference>
<dbReference type="Pfam" id="PF00091">
    <property type="entry name" value="Tubulin"/>
    <property type="match status" value="1"/>
</dbReference>
<keyword evidence="2" id="KW-0342">GTP-binding</keyword>
<evidence type="ECO:0000313" key="4">
    <source>
        <dbReference type="EMBL" id="EXU61068.1"/>
    </source>
</evidence>
<evidence type="ECO:0000259" key="3">
    <source>
        <dbReference type="SMART" id="SM00864"/>
    </source>
</evidence>
<protein>
    <submittedName>
        <fullName evidence="4">Cell division protein FtsZ</fullName>
    </submittedName>
</protein>
<keyword evidence="4" id="KW-0131">Cell cycle</keyword>
<dbReference type="PANTHER" id="PTHR30314">
    <property type="entry name" value="CELL DIVISION PROTEIN FTSZ-RELATED"/>
    <property type="match status" value="1"/>
</dbReference>
<dbReference type="PANTHER" id="PTHR30314:SF3">
    <property type="entry name" value="MITOCHONDRIAL DIVISION PROTEIN FSZA"/>
    <property type="match status" value="1"/>
</dbReference>
<dbReference type="eggNOG" id="COG0206">
    <property type="taxonomic scope" value="Bacteria"/>
</dbReference>
<keyword evidence="4" id="KW-0132">Cell division</keyword>
<evidence type="ECO:0000256" key="1">
    <source>
        <dbReference type="ARBA" id="ARBA00022741"/>
    </source>
</evidence>
<accession>A0A014M282</accession>
<name>A0A014M282_9BACT</name>
<dbReference type="PRINTS" id="PR00423">
    <property type="entry name" value="CELLDVISFTSZ"/>
</dbReference>
<evidence type="ECO:0000256" key="2">
    <source>
        <dbReference type="ARBA" id="ARBA00023134"/>
    </source>
</evidence>
<dbReference type="Proteomes" id="UP000020977">
    <property type="component" value="Unassembled WGS sequence"/>
</dbReference>
<dbReference type="SMART" id="SM00864">
    <property type="entry name" value="Tubulin"/>
    <property type="match status" value="1"/>
</dbReference>
<dbReference type="InterPro" id="IPR008280">
    <property type="entry name" value="Tub_FtsZ_C"/>
</dbReference>
<dbReference type="SUPFAM" id="SSF55307">
    <property type="entry name" value="Tubulin C-terminal domain-like"/>
    <property type="match status" value="1"/>
</dbReference>
<dbReference type="AlphaFoldDB" id="A0A014M282"/>
<dbReference type="GO" id="GO:0005737">
    <property type="term" value="C:cytoplasm"/>
    <property type="evidence" value="ECO:0007669"/>
    <property type="project" value="TreeGrafter"/>
</dbReference>